<dbReference type="AlphaFoldDB" id="A0AA38G0A5"/>
<dbReference type="Proteomes" id="UP000824469">
    <property type="component" value="Unassembled WGS sequence"/>
</dbReference>
<feature type="compositionally biased region" description="Basic residues" evidence="1">
    <location>
        <begin position="301"/>
        <end position="310"/>
    </location>
</feature>
<comment type="caution">
    <text evidence="2">The sequence shown here is derived from an EMBL/GenBank/DDBJ whole genome shotgun (WGS) entry which is preliminary data.</text>
</comment>
<reference evidence="2 3" key="1">
    <citation type="journal article" date="2021" name="Nat. Plants">
        <title>The Taxus genome provides insights into paclitaxel biosynthesis.</title>
        <authorList>
            <person name="Xiong X."/>
            <person name="Gou J."/>
            <person name="Liao Q."/>
            <person name="Li Y."/>
            <person name="Zhou Q."/>
            <person name="Bi G."/>
            <person name="Li C."/>
            <person name="Du R."/>
            <person name="Wang X."/>
            <person name="Sun T."/>
            <person name="Guo L."/>
            <person name="Liang H."/>
            <person name="Lu P."/>
            <person name="Wu Y."/>
            <person name="Zhang Z."/>
            <person name="Ro D.K."/>
            <person name="Shang Y."/>
            <person name="Huang S."/>
            <person name="Yan J."/>
        </authorList>
    </citation>
    <scope>NUCLEOTIDE SEQUENCE [LARGE SCALE GENOMIC DNA]</scope>
    <source>
        <strain evidence="2">Ta-2019</strain>
    </source>
</reference>
<accession>A0AA38G0A5</accession>
<dbReference type="EMBL" id="JAHRHJ020000005">
    <property type="protein sequence ID" value="KAH9314072.1"/>
    <property type="molecule type" value="Genomic_DNA"/>
</dbReference>
<proteinExistence type="predicted"/>
<keyword evidence="3" id="KW-1185">Reference proteome</keyword>
<gene>
    <name evidence="2" type="ORF">KI387_022699</name>
</gene>
<organism evidence="2 3">
    <name type="scientific">Taxus chinensis</name>
    <name type="common">Chinese yew</name>
    <name type="synonym">Taxus wallichiana var. chinensis</name>
    <dbReference type="NCBI Taxonomy" id="29808"/>
    <lineage>
        <taxon>Eukaryota</taxon>
        <taxon>Viridiplantae</taxon>
        <taxon>Streptophyta</taxon>
        <taxon>Embryophyta</taxon>
        <taxon>Tracheophyta</taxon>
        <taxon>Spermatophyta</taxon>
        <taxon>Pinopsida</taxon>
        <taxon>Pinidae</taxon>
        <taxon>Conifers II</taxon>
        <taxon>Cupressales</taxon>
        <taxon>Taxaceae</taxon>
        <taxon>Taxus</taxon>
    </lineage>
</organism>
<protein>
    <submittedName>
        <fullName evidence="2">Uncharacterized protein</fullName>
    </submittedName>
</protein>
<sequence>MGICLSKPDGLDNDHPVSFSEDDKRLCMKVTHNGADLALSDHLNLKEEKTPIDSMDDDLCTSSPSGVCGSDVFYSSHMSSDQVKENAYKVVHVLDKAQPPLQLVTTNLRRISLSPCSKSSAMISSTNSACREVNESPRTKFMRLLLSNLVKSLQRNMRTSSSTSEISISIPDNIESKLKAIQHKRSGCLQETQNIQKPANENHAKSQERACCNDDIYSITSAAKTTKKASLLSNNLKEASKPNSDKLDLSAATFNAFWNSCDRKECQFQTSEKRSYSLSFKADHNAFGSPVSVEGSSNLSKGKKEKRRGRSSLDEWSDSSCDLFDIDFRKPP</sequence>
<evidence type="ECO:0000313" key="2">
    <source>
        <dbReference type="EMBL" id="KAH9314072.1"/>
    </source>
</evidence>
<name>A0AA38G0A5_TAXCH</name>
<evidence type="ECO:0000313" key="3">
    <source>
        <dbReference type="Proteomes" id="UP000824469"/>
    </source>
</evidence>
<evidence type="ECO:0000256" key="1">
    <source>
        <dbReference type="SAM" id="MobiDB-lite"/>
    </source>
</evidence>
<feature type="region of interest" description="Disordered" evidence="1">
    <location>
        <begin position="286"/>
        <end position="318"/>
    </location>
</feature>